<dbReference type="PANTHER" id="PTHR32099:SF103">
    <property type="entry name" value="GNK2-HOMOLOGOUS DOMAIN-CONTAINING PROTEIN"/>
    <property type="match status" value="1"/>
</dbReference>
<feature type="transmembrane region" description="Helical" evidence="3">
    <location>
        <begin position="131"/>
        <end position="151"/>
    </location>
</feature>
<organism evidence="6">
    <name type="scientific">Glycine max</name>
    <name type="common">Soybean</name>
    <name type="synonym">Glycine hispida</name>
    <dbReference type="NCBI Taxonomy" id="3847"/>
    <lineage>
        <taxon>Eukaryota</taxon>
        <taxon>Viridiplantae</taxon>
        <taxon>Streptophyta</taxon>
        <taxon>Embryophyta</taxon>
        <taxon>Tracheophyta</taxon>
        <taxon>Spermatophyta</taxon>
        <taxon>Magnoliopsida</taxon>
        <taxon>eudicotyledons</taxon>
        <taxon>Gunneridae</taxon>
        <taxon>Pentapetalae</taxon>
        <taxon>rosids</taxon>
        <taxon>fabids</taxon>
        <taxon>Fabales</taxon>
        <taxon>Fabaceae</taxon>
        <taxon>Papilionoideae</taxon>
        <taxon>50 kb inversion clade</taxon>
        <taxon>NPAAA clade</taxon>
        <taxon>indigoferoid/millettioid clade</taxon>
        <taxon>Phaseoleae</taxon>
        <taxon>Glycine</taxon>
        <taxon>Glycine subgen. Soja</taxon>
    </lineage>
</organism>
<dbReference type="PANTHER" id="PTHR32099">
    <property type="entry name" value="CYSTEINE-RICH REPEAT SECRETORY PROTEIN"/>
    <property type="match status" value="1"/>
</dbReference>
<evidence type="ECO:0000256" key="1">
    <source>
        <dbReference type="ARBA" id="ARBA00022729"/>
    </source>
</evidence>
<dbReference type="AlphaFoldDB" id="A0A0R0EAY3"/>
<evidence type="ECO:0000256" key="4">
    <source>
        <dbReference type="SAM" id="SignalP"/>
    </source>
</evidence>
<keyword evidence="2" id="KW-0677">Repeat</keyword>
<dbReference type="Pfam" id="PF01657">
    <property type="entry name" value="Stress-antifung"/>
    <property type="match status" value="1"/>
</dbReference>
<keyword evidence="1 4" id="KW-0732">Signal</keyword>
<proteinExistence type="predicted"/>
<keyword evidence="3" id="KW-1133">Transmembrane helix</keyword>
<sequence>MAAPAIVSKTLLLFLILHAILMSLATSQPNFVKHYCFDQNGNYTANSQPQCPFVSNLSSNTEIDYGFYNFSNGQNSDKVNVIGMCRGDLKPEACRSCLNNSRILLTQLFQTRRRQLGGMISACCATLLSQYLELLILLLCMISACCATLLYNQNETNVDQILGNRAAAGDSHRMYAQANKTGPSFQTVFAHVQCTPDLLELECNQCLFGNLISYIPKCRQF</sequence>
<feature type="domain" description="Gnk2-homologous" evidence="5">
    <location>
        <begin position="133"/>
        <end position="221"/>
    </location>
</feature>
<name>A0A0R0EAY3_SOYBN</name>
<dbReference type="PaxDb" id="3847-GLYMA20G27470.1"/>
<dbReference type="Gramene" id="KRG91167">
    <property type="protein sequence ID" value="KRG91167"/>
    <property type="gene ID" value="GLYMA_20G137800"/>
</dbReference>
<dbReference type="Gene3D" id="3.30.430.20">
    <property type="entry name" value="Gnk2 domain, C-X8-C-X2-C motif"/>
    <property type="match status" value="2"/>
</dbReference>
<dbReference type="InterPro" id="IPR038408">
    <property type="entry name" value="GNK2_sf"/>
</dbReference>
<feature type="chain" id="PRO_5014520722" description="Gnk2-homologous domain-containing protein" evidence="4">
    <location>
        <begin position="28"/>
        <end position="221"/>
    </location>
</feature>
<dbReference type="EMBL" id="CM000853">
    <property type="protein sequence ID" value="KRG91167.1"/>
    <property type="molecule type" value="Genomic_DNA"/>
</dbReference>
<keyword evidence="3" id="KW-0812">Transmembrane</keyword>
<protein>
    <recommendedName>
        <fullName evidence="5">Gnk2-homologous domain-containing protein</fullName>
    </recommendedName>
</protein>
<dbReference type="EnsemblPlants" id="KRG91167">
    <property type="protein sequence ID" value="KRG91167"/>
    <property type="gene ID" value="GLYMA_20G137800"/>
</dbReference>
<evidence type="ECO:0000256" key="2">
    <source>
        <dbReference type="ARBA" id="ARBA00022737"/>
    </source>
</evidence>
<dbReference type="PROSITE" id="PS51473">
    <property type="entry name" value="GNK2"/>
    <property type="match status" value="2"/>
</dbReference>
<dbReference type="InParanoid" id="A0A0R0EAY3"/>
<reference evidence="6" key="3">
    <citation type="submission" date="2018-07" db="EMBL/GenBank/DDBJ databases">
        <title>WGS assembly of Glycine max.</title>
        <authorList>
            <person name="Schmutz J."/>
            <person name="Cannon S."/>
            <person name="Schlueter J."/>
            <person name="Ma J."/>
            <person name="Mitros T."/>
            <person name="Nelson W."/>
            <person name="Hyten D."/>
            <person name="Song Q."/>
            <person name="Thelen J."/>
            <person name="Cheng J."/>
            <person name="Xu D."/>
            <person name="Hellsten U."/>
            <person name="May G."/>
            <person name="Yu Y."/>
            <person name="Sakurai T."/>
            <person name="Umezawa T."/>
            <person name="Bhattacharyya M."/>
            <person name="Sandhu D."/>
            <person name="Valliyodan B."/>
            <person name="Lindquist E."/>
            <person name="Peto M."/>
            <person name="Grant D."/>
            <person name="Shu S."/>
            <person name="Goodstein D."/>
            <person name="Barry K."/>
            <person name="Futrell-Griggs M."/>
            <person name="Abernathy B."/>
            <person name="Du J."/>
            <person name="Tian Z."/>
            <person name="Zhu L."/>
            <person name="Gill N."/>
            <person name="Joshi T."/>
            <person name="Libault M."/>
            <person name="Sethuraman A."/>
            <person name="Zhang X."/>
            <person name="Shinozaki K."/>
            <person name="Nguyen H."/>
            <person name="Wing R."/>
            <person name="Cregan P."/>
            <person name="Specht J."/>
            <person name="Grimwood J."/>
            <person name="Rokhsar D."/>
            <person name="Stacey G."/>
            <person name="Shoemaker R."/>
            <person name="Jackson S."/>
        </authorList>
    </citation>
    <scope>NUCLEOTIDE SEQUENCE</scope>
    <source>
        <tissue evidence="6">Callus</tissue>
    </source>
</reference>
<dbReference type="Proteomes" id="UP000008827">
    <property type="component" value="Chromosome 20"/>
</dbReference>
<keyword evidence="8" id="KW-1185">Reference proteome</keyword>
<evidence type="ECO:0000313" key="8">
    <source>
        <dbReference type="Proteomes" id="UP000008827"/>
    </source>
</evidence>
<evidence type="ECO:0000256" key="3">
    <source>
        <dbReference type="SAM" id="Phobius"/>
    </source>
</evidence>
<feature type="domain" description="Gnk2-homologous" evidence="5">
    <location>
        <begin position="28"/>
        <end position="132"/>
    </location>
</feature>
<evidence type="ECO:0000313" key="7">
    <source>
        <dbReference type="EnsemblPlants" id="KRG91167"/>
    </source>
</evidence>
<dbReference type="CDD" id="cd23509">
    <property type="entry name" value="Gnk2-like"/>
    <property type="match status" value="2"/>
</dbReference>
<dbReference type="OMA" id="GMISACC"/>
<evidence type="ECO:0000259" key="5">
    <source>
        <dbReference type="PROSITE" id="PS51473"/>
    </source>
</evidence>
<accession>A0A0R0EAY3</accession>
<reference evidence="7" key="2">
    <citation type="submission" date="2018-02" db="UniProtKB">
        <authorList>
            <consortium name="EnsemblPlants"/>
        </authorList>
    </citation>
    <scope>IDENTIFICATION</scope>
    <source>
        <strain evidence="7">Williams 82</strain>
    </source>
</reference>
<dbReference type="InterPro" id="IPR002902">
    <property type="entry name" value="GNK2"/>
</dbReference>
<evidence type="ECO:0000313" key="6">
    <source>
        <dbReference type="EMBL" id="KRG91167.1"/>
    </source>
</evidence>
<reference evidence="6 7" key="1">
    <citation type="journal article" date="2010" name="Nature">
        <title>Genome sequence of the palaeopolyploid soybean.</title>
        <authorList>
            <person name="Schmutz J."/>
            <person name="Cannon S.B."/>
            <person name="Schlueter J."/>
            <person name="Ma J."/>
            <person name="Mitros T."/>
            <person name="Nelson W."/>
            <person name="Hyten D.L."/>
            <person name="Song Q."/>
            <person name="Thelen J.J."/>
            <person name="Cheng J."/>
            <person name="Xu D."/>
            <person name="Hellsten U."/>
            <person name="May G.D."/>
            <person name="Yu Y."/>
            <person name="Sakurai T."/>
            <person name="Umezawa T."/>
            <person name="Bhattacharyya M.K."/>
            <person name="Sandhu D."/>
            <person name="Valliyodan B."/>
            <person name="Lindquist E."/>
            <person name="Peto M."/>
            <person name="Grant D."/>
            <person name="Shu S."/>
            <person name="Goodstein D."/>
            <person name="Barry K."/>
            <person name="Futrell-Griggs M."/>
            <person name="Abernathy B."/>
            <person name="Du J."/>
            <person name="Tian Z."/>
            <person name="Zhu L."/>
            <person name="Gill N."/>
            <person name="Joshi T."/>
            <person name="Libault M."/>
            <person name="Sethuraman A."/>
            <person name="Zhang X.-C."/>
            <person name="Shinozaki K."/>
            <person name="Nguyen H.T."/>
            <person name="Wing R.A."/>
            <person name="Cregan P."/>
            <person name="Specht J."/>
            <person name="Grimwood J."/>
            <person name="Rokhsar D."/>
            <person name="Stacey G."/>
            <person name="Shoemaker R.C."/>
            <person name="Jackson S.A."/>
        </authorList>
    </citation>
    <scope>NUCLEOTIDE SEQUENCE</scope>
    <source>
        <strain evidence="7">cv. Williams 82</strain>
        <tissue evidence="6">Callus</tissue>
    </source>
</reference>
<keyword evidence="3" id="KW-0472">Membrane</keyword>
<gene>
    <name evidence="6" type="ORF">GLYMA_20G137800</name>
</gene>
<feature type="signal peptide" evidence="4">
    <location>
        <begin position="1"/>
        <end position="27"/>
    </location>
</feature>